<evidence type="ECO:0000259" key="2">
    <source>
        <dbReference type="Pfam" id="PF00156"/>
    </source>
</evidence>
<dbReference type="SUPFAM" id="SSF53271">
    <property type="entry name" value="PRTase-like"/>
    <property type="match status" value="1"/>
</dbReference>
<dbReference type="Pfam" id="PF18912">
    <property type="entry name" value="DZR_2"/>
    <property type="match status" value="1"/>
</dbReference>
<proteinExistence type="inferred from homology"/>
<reference evidence="4 5" key="1">
    <citation type="submission" date="2016-10" db="EMBL/GenBank/DDBJ databases">
        <authorList>
            <person name="Varghese N."/>
            <person name="Submissions S."/>
        </authorList>
    </citation>
    <scope>NUCLEOTIDE SEQUENCE [LARGE SCALE GENOMIC DNA]</scope>
    <source>
        <strain evidence="4 5">WCP15</strain>
    </source>
</reference>
<accession>A0A1H6HLN2</accession>
<dbReference type="Gene3D" id="3.40.50.2020">
    <property type="match status" value="1"/>
</dbReference>
<dbReference type="Proteomes" id="UP000199135">
    <property type="component" value="Unassembled WGS sequence"/>
</dbReference>
<comment type="caution">
    <text evidence="4">The sequence shown here is derived from an EMBL/GenBank/DDBJ whole genome shotgun (WGS) entry which is preliminary data.</text>
</comment>
<dbReference type="PANTHER" id="PTHR47505:SF1">
    <property type="entry name" value="DNA UTILIZATION PROTEIN YHGH"/>
    <property type="match status" value="1"/>
</dbReference>
<keyword evidence="5" id="KW-1185">Reference proteome</keyword>
<evidence type="ECO:0000313" key="5">
    <source>
        <dbReference type="Proteomes" id="UP000199135"/>
    </source>
</evidence>
<dbReference type="InterPro" id="IPR044005">
    <property type="entry name" value="DZR_2"/>
</dbReference>
<gene>
    <name evidence="4" type="ORF">SAMN05216447_10193</name>
</gene>
<evidence type="ECO:0000259" key="3">
    <source>
        <dbReference type="Pfam" id="PF18912"/>
    </source>
</evidence>
<comment type="similarity">
    <text evidence="1">Belongs to the ComF/GntX family.</text>
</comment>
<organism evidence="4 5">
    <name type="scientific">Parafannyhessea umbonata</name>
    <dbReference type="NCBI Taxonomy" id="604330"/>
    <lineage>
        <taxon>Bacteria</taxon>
        <taxon>Bacillati</taxon>
        <taxon>Actinomycetota</taxon>
        <taxon>Coriobacteriia</taxon>
        <taxon>Coriobacteriales</taxon>
        <taxon>Atopobiaceae</taxon>
        <taxon>Parafannyhessea</taxon>
    </lineage>
</organism>
<sequence length="244" mass="26317">MRSFGQMAGRLGNDMLELLYPTRCVGCDLPGELLCAECRDSLEWIDQRWACPVCGAPFGWLTCTECGGAWETRATVCALSFCGTAARMVAIYKDHGEKRLAPIIAAAMACALDEASAWAAPDGEPRFSAEGADALCFVPATKIAYARRGFDHMEGVSRVLARELGLPLADILVRGKARDQRELGREERTRNLAGTVEVIDDVCGLDLLLVDDVVTTGSSVRECARSLLGRGARSVTACALARVW</sequence>
<dbReference type="InterPro" id="IPR051910">
    <property type="entry name" value="ComF/GntX_DNA_util-trans"/>
</dbReference>
<dbReference type="SUPFAM" id="SSF161187">
    <property type="entry name" value="YfgJ-like"/>
    <property type="match status" value="1"/>
</dbReference>
<dbReference type="InterPro" id="IPR000836">
    <property type="entry name" value="PRTase_dom"/>
</dbReference>
<evidence type="ECO:0000313" key="4">
    <source>
        <dbReference type="EMBL" id="SEH36727.1"/>
    </source>
</evidence>
<dbReference type="EMBL" id="FNWT01000001">
    <property type="protein sequence ID" value="SEH36727.1"/>
    <property type="molecule type" value="Genomic_DNA"/>
</dbReference>
<dbReference type="InterPro" id="IPR029057">
    <property type="entry name" value="PRTase-like"/>
</dbReference>
<dbReference type="CDD" id="cd06223">
    <property type="entry name" value="PRTases_typeI"/>
    <property type="match status" value="1"/>
</dbReference>
<protein>
    <submittedName>
        <fullName evidence="4">ComF family protein</fullName>
    </submittedName>
</protein>
<dbReference type="Pfam" id="PF00156">
    <property type="entry name" value="Pribosyltran"/>
    <property type="match status" value="1"/>
</dbReference>
<name>A0A1H6HLN2_9ACTN</name>
<feature type="domain" description="Phosphoribosyltransferase" evidence="2">
    <location>
        <begin position="158"/>
        <end position="241"/>
    </location>
</feature>
<evidence type="ECO:0000256" key="1">
    <source>
        <dbReference type="ARBA" id="ARBA00008007"/>
    </source>
</evidence>
<dbReference type="RefSeq" id="WP_078686334.1">
    <property type="nucleotide sequence ID" value="NZ_FNWT01000001.1"/>
</dbReference>
<feature type="domain" description="Double zinc ribbon" evidence="3">
    <location>
        <begin position="16"/>
        <end position="66"/>
    </location>
</feature>
<dbReference type="PANTHER" id="PTHR47505">
    <property type="entry name" value="DNA UTILIZATION PROTEIN YHGH"/>
    <property type="match status" value="1"/>
</dbReference>